<evidence type="ECO:0000256" key="1">
    <source>
        <dbReference type="SAM" id="MobiDB-lite"/>
    </source>
</evidence>
<evidence type="ECO:0000313" key="2">
    <source>
        <dbReference type="EMBL" id="KAK6620306.1"/>
    </source>
</evidence>
<evidence type="ECO:0000313" key="3">
    <source>
        <dbReference type="Proteomes" id="UP001359485"/>
    </source>
</evidence>
<protein>
    <submittedName>
        <fullName evidence="2">Uncharacterized protein</fullName>
    </submittedName>
</protein>
<sequence length="89" mass="9792">MTYETTGKSSLLNGTKRSGKSPSNRQIENLLSLVSEPLLCGVQESTKTPKCETDGYIFRPTRTSTAKQPGKFGESPAWTSQRPRVSAER</sequence>
<dbReference type="Proteomes" id="UP001359485">
    <property type="component" value="Unassembled WGS sequence"/>
</dbReference>
<gene>
    <name evidence="2" type="ORF">RUM44_006707</name>
</gene>
<feature type="region of interest" description="Disordered" evidence="1">
    <location>
        <begin position="1"/>
        <end position="25"/>
    </location>
</feature>
<organism evidence="2 3">
    <name type="scientific">Polyplax serrata</name>
    <name type="common">Common mouse louse</name>
    <dbReference type="NCBI Taxonomy" id="468196"/>
    <lineage>
        <taxon>Eukaryota</taxon>
        <taxon>Metazoa</taxon>
        <taxon>Ecdysozoa</taxon>
        <taxon>Arthropoda</taxon>
        <taxon>Hexapoda</taxon>
        <taxon>Insecta</taxon>
        <taxon>Pterygota</taxon>
        <taxon>Neoptera</taxon>
        <taxon>Paraneoptera</taxon>
        <taxon>Psocodea</taxon>
        <taxon>Troctomorpha</taxon>
        <taxon>Phthiraptera</taxon>
        <taxon>Anoplura</taxon>
        <taxon>Polyplacidae</taxon>
        <taxon>Polyplax</taxon>
    </lineage>
</organism>
<feature type="region of interest" description="Disordered" evidence="1">
    <location>
        <begin position="50"/>
        <end position="89"/>
    </location>
</feature>
<keyword evidence="3" id="KW-1185">Reference proteome</keyword>
<comment type="caution">
    <text evidence="2">The sequence shown here is derived from an EMBL/GenBank/DDBJ whole genome shotgun (WGS) entry which is preliminary data.</text>
</comment>
<accession>A0ABR1AIW7</accession>
<proteinExistence type="predicted"/>
<name>A0ABR1AIW7_POLSC</name>
<dbReference type="EMBL" id="JAWJWF010000048">
    <property type="protein sequence ID" value="KAK6620306.1"/>
    <property type="molecule type" value="Genomic_DNA"/>
</dbReference>
<reference evidence="2 3" key="1">
    <citation type="submission" date="2023-09" db="EMBL/GenBank/DDBJ databases">
        <title>Genomes of two closely related lineages of the louse Polyplax serrata with different host specificities.</title>
        <authorList>
            <person name="Martinu J."/>
            <person name="Tarabai H."/>
            <person name="Stefka J."/>
            <person name="Hypsa V."/>
        </authorList>
    </citation>
    <scope>NUCLEOTIDE SEQUENCE [LARGE SCALE GENOMIC DNA]</scope>
    <source>
        <strain evidence="2">98ZLc_SE</strain>
    </source>
</reference>